<dbReference type="AlphaFoldDB" id="A0A9X0D649"/>
<dbReference type="EMBL" id="MU825548">
    <property type="protein sequence ID" value="KAJ7388230.1"/>
    <property type="molecule type" value="Genomic_DNA"/>
</dbReference>
<protein>
    <submittedName>
        <fullName evidence="1">Uncharacterized protein</fullName>
    </submittedName>
</protein>
<accession>A0A9X0D649</accession>
<comment type="caution">
    <text evidence="1">The sequence shown here is derived from an EMBL/GenBank/DDBJ whole genome shotgun (WGS) entry which is preliminary data.</text>
</comment>
<feature type="non-terminal residue" evidence="1">
    <location>
        <position position="89"/>
    </location>
</feature>
<reference evidence="1" key="1">
    <citation type="submission" date="2023-01" db="EMBL/GenBank/DDBJ databases">
        <title>Genome assembly of the deep-sea coral Lophelia pertusa.</title>
        <authorList>
            <person name="Herrera S."/>
            <person name="Cordes E."/>
        </authorList>
    </citation>
    <scope>NUCLEOTIDE SEQUENCE</scope>
    <source>
        <strain evidence="1">USNM1676648</strain>
        <tissue evidence="1">Polyp</tissue>
    </source>
</reference>
<sequence length="89" mass="9803">MIPGENPPTSAALVHILSAVYGHYWGRCLELSPVLPSPSDWGWKRWSSQIWETAATQLLGFCSCHPDKKKCSAAVQKHQGRVALQCTAL</sequence>
<dbReference type="Proteomes" id="UP001163046">
    <property type="component" value="Unassembled WGS sequence"/>
</dbReference>
<gene>
    <name evidence="1" type="ORF">OS493_039103</name>
</gene>
<evidence type="ECO:0000313" key="1">
    <source>
        <dbReference type="EMBL" id="KAJ7388230.1"/>
    </source>
</evidence>
<evidence type="ECO:0000313" key="2">
    <source>
        <dbReference type="Proteomes" id="UP001163046"/>
    </source>
</evidence>
<name>A0A9X0D649_9CNID</name>
<proteinExistence type="predicted"/>
<keyword evidence="2" id="KW-1185">Reference proteome</keyword>
<organism evidence="1 2">
    <name type="scientific">Desmophyllum pertusum</name>
    <dbReference type="NCBI Taxonomy" id="174260"/>
    <lineage>
        <taxon>Eukaryota</taxon>
        <taxon>Metazoa</taxon>
        <taxon>Cnidaria</taxon>
        <taxon>Anthozoa</taxon>
        <taxon>Hexacorallia</taxon>
        <taxon>Scleractinia</taxon>
        <taxon>Caryophylliina</taxon>
        <taxon>Caryophylliidae</taxon>
        <taxon>Desmophyllum</taxon>
    </lineage>
</organism>